<dbReference type="InterPro" id="IPR001610">
    <property type="entry name" value="PAC"/>
</dbReference>
<dbReference type="SMART" id="SM00086">
    <property type="entry name" value="PAC"/>
    <property type="match status" value="3"/>
</dbReference>
<gene>
    <name evidence="20" type="ORF">DSCA_26100</name>
</gene>
<sequence length="1125" mass="123842">MKSPMSLRRYLSLQFALVAALPVVIIAALVWQFLMPQMRANIGVQHQGLARAIAGQVSDHLKGGERQLAALADFVESRGPQRPSQLTALLDAQCGNGEIFETIYLASHRDETIYSVGLALLRRSKRDDLLGMDLSGRGFLNPAHHQGKPAWSETFLSTASSRLAVALTIPLSGSAVIGEITLDRFSEFISHLPLEAGLFTMVLDRQGRIVADSQRLRWGQRLSLTELPAGTASGDGVFASSAFELDGKRFLGTMVDVSELGWYVLVAQPIQAAYQPLRAAFGMIGLGLVSALMLALGVAWLQAGNLSRTFRAYGEQAQRIARGRYDLHWPPPKTAEFMHLAQGLEHMARMISRREKALVASETRMRITLDSIGDAVIATDASGAVVRMNPIAEQLTGWSSTEASGRRLSEVFQIVNAHTRQPVVSPVEEVLANGKIVGLANHTVLIRRDGREYQIADSGAPILHPDGRMVGVVLVFRDVTDAYAQQQKIRENEKQLKDVTANVPGVVFQLSATYDHVFTCRYVSPKALEIFGVESAEGTFFDKFTRCMPDSERNRFMASIRGAVTHQHNWQYEGRLVKPSGDRIWFSAHATFQRTGAETVFNGMWMDVTDRRRLEAALRLTQFSFDKAAIGIFRIGSNARILNVNEKAARTLGYSMEELTALSVFDIDPQVNRDNWEDVWQTLCKKKADSFDTIHRRKDGLEIPVVISSNLLEYDDRQFSIAFVQDITERKKAEKETKRLGEALLQAQKMEAIGTLAGGIAHDFNNILAAVIGYSELSLPEVDPDSRVHSHLRQILKAGLRARDLVAQILTFSRKDERDLRPLQVAPLVKEALRLLRSLMPATIDIKQQISPGIDPVMADPTQIHQIVMNLSTNAGHAMDSDGGCLTVSVSQVRLSDRDIRMHPGLHPGEYLKLSVQDTGRGIPPEIMQKIYDPYFTTKEKGKGTGLGLSVVHGIVKSYGGAIYAYSEPGTGTTFNVYIPSAVQPVAVEQEVDSELPGGSERILLVDDEPALIDVGRHLLEKLGYRVSTASSGTEALDLFRDAPQAIDLVLTDMTMPHMTGDRLAAELLKIKPGLPIIISTGYSIHMSAEKAQERGIQAFIYKPIVEADLAGIVRRVLDGGNPTA</sequence>
<evidence type="ECO:0000256" key="5">
    <source>
        <dbReference type="ARBA" id="ARBA00022553"/>
    </source>
</evidence>
<proteinExistence type="predicted"/>
<keyword evidence="11 15" id="KW-1133">Transmembrane helix</keyword>
<reference evidence="20 21" key="1">
    <citation type="submission" date="2019-11" db="EMBL/GenBank/DDBJ databases">
        <title>Comparative genomics of hydrocarbon-degrading Desulfosarcina strains.</title>
        <authorList>
            <person name="Watanabe M."/>
            <person name="Kojima H."/>
            <person name="Fukui M."/>
        </authorList>
    </citation>
    <scope>NUCLEOTIDE SEQUENCE [LARGE SCALE GENOMIC DNA]</scope>
    <source>
        <strain evidence="20 21">PL12</strain>
    </source>
</reference>
<keyword evidence="5 14" id="KW-0597">Phosphoprotein</keyword>
<dbReference type="CDD" id="cd18774">
    <property type="entry name" value="PDC2_HK_sensor"/>
    <property type="match status" value="1"/>
</dbReference>
<evidence type="ECO:0000313" key="20">
    <source>
        <dbReference type="EMBL" id="BBO68680.1"/>
    </source>
</evidence>
<dbReference type="InterPro" id="IPR000700">
    <property type="entry name" value="PAS-assoc_C"/>
</dbReference>
<dbReference type="CDD" id="cd00082">
    <property type="entry name" value="HisKA"/>
    <property type="match status" value="1"/>
</dbReference>
<dbReference type="Gene3D" id="3.30.565.10">
    <property type="entry name" value="Histidine kinase-like ATPase, C-terminal domain"/>
    <property type="match status" value="1"/>
</dbReference>
<keyword evidence="4" id="KW-1003">Cell membrane</keyword>
<dbReference type="InterPro" id="IPR001789">
    <property type="entry name" value="Sig_transdc_resp-reg_receiver"/>
</dbReference>
<feature type="domain" description="PAS" evidence="18">
    <location>
        <begin position="625"/>
        <end position="659"/>
    </location>
</feature>
<feature type="domain" description="PAS" evidence="18">
    <location>
        <begin position="361"/>
        <end position="434"/>
    </location>
</feature>
<dbReference type="InterPro" id="IPR003661">
    <property type="entry name" value="HisK_dim/P_dom"/>
</dbReference>
<evidence type="ECO:0000256" key="14">
    <source>
        <dbReference type="PROSITE-ProRule" id="PRU00169"/>
    </source>
</evidence>
<dbReference type="GO" id="GO:0000155">
    <property type="term" value="F:phosphorelay sensor kinase activity"/>
    <property type="evidence" value="ECO:0007669"/>
    <property type="project" value="InterPro"/>
</dbReference>
<feature type="domain" description="PAC" evidence="19">
    <location>
        <begin position="570"/>
        <end position="620"/>
    </location>
</feature>
<dbReference type="SUPFAM" id="SSF55785">
    <property type="entry name" value="PYP-like sensor domain (PAS domain)"/>
    <property type="match status" value="3"/>
</dbReference>
<dbReference type="InterPro" id="IPR036890">
    <property type="entry name" value="HATPase_C_sf"/>
</dbReference>
<dbReference type="Gene3D" id="3.40.50.2300">
    <property type="match status" value="1"/>
</dbReference>
<comment type="subcellular location">
    <subcellularLocation>
        <location evidence="2">Cell membrane</location>
        <topology evidence="2">Multi-pass membrane protein</topology>
    </subcellularLocation>
</comment>
<dbReference type="Gene3D" id="3.30.450.20">
    <property type="entry name" value="PAS domain"/>
    <property type="match status" value="5"/>
</dbReference>
<dbReference type="InterPro" id="IPR013656">
    <property type="entry name" value="PAS_4"/>
</dbReference>
<evidence type="ECO:0000256" key="2">
    <source>
        <dbReference type="ARBA" id="ARBA00004651"/>
    </source>
</evidence>
<feature type="domain" description="Histidine kinase" evidence="16">
    <location>
        <begin position="759"/>
        <end position="983"/>
    </location>
</feature>
<keyword evidence="10" id="KW-0067">ATP-binding</keyword>
<dbReference type="InterPro" id="IPR011006">
    <property type="entry name" value="CheY-like_superfamily"/>
</dbReference>
<dbReference type="Pfam" id="PF00512">
    <property type="entry name" value="HisKA"/>
    <property type="match status" value="1"/>
</dbReference>
<feature type="transmembrane region" description="Helical" evidence="15">
    <location>
        <begin position="279"/>
        <end position="301"/>
    </location>
</feature>
<name>A0A5K7YKH7_9BACT</name>
<dbReference type="InterPro" id="IPR004358">
    <property type="entry name" value="Sig_transdc_His_kin-like_C"/>
</dbReference>
<keyword evidence="6" id="KW-0808">Transferase</keyword>
<dbReference type="SMART" id="SM00091">
    <property type="entry name" value="PAS"/>
    <property type="match status" value="3"/>
</dbReference>
<dbReference type="PROSITE" id="PS50113">
    <property type="entry name" value="PAC"/>
    <property type="match status" value="2"/>
</dbReference>
<dbReference type="InterPro" id="IPR035965">
    <property type="entry name" value="PAS-like_dom_sf"/>
</dbReference>
<dbReference type="GO" id="GO:0005524">
    <property type="term" value="F:ATP binding"/>
    <property type="evidence" value="ECO:0007669"/>
    <property type="project" value="UniProtKB-KW"/>
</dbReference>
<evidence type="ECO:0000256" key="9">
    <source>
        <dbReference type="ARBA" id="ARBA00022777"/>
    </source>
</evidence>
<dbReference type="Pfam" id="PF02743">
    <property type="entry name" value="dCache_1"/>
    <property type="match status" value="1"/>
</dbReference>
<evidence type="ECO:0000256" key="1">
    <source>
        <dbReference type="ARBA" id="ARBA00000085"/>
    </source>
</evidence>
<dbReference type="Pfam" id="PF13426">
    <property type="entry name" value="PAS_9"/>
    <property type="match status" value="2"/>
</dbReference>
<accession>A0A5K7YKH7</accession>
<dbReference type="SUPFAM" id="SSF52172">
    <property type="entry name" value="CheY-like"/>
    <property type="match status" value="1"/>
</dbReference>
<dbReference type="GO" id="GO:0005886">
    <property type="term" value="C:plasma membrane"/>
    <property type="evidence" value="ECO:0007669"/>
    <property type="project" value="UniProtKB-SubCell"/>
</dbReference>
<evidence type="ECO:0000256" key="10">
    <source>
        <dbReference type="ARBA" id="ARBA00022840"/>
    </source>
</evidence>
<feature type="domain" description="PAC" evidence="19">
    <location>
        <begin position="439"/>
        <end position="491"/>
    </location>
</feature>
<feature type="transmembrane region" description="Helical" evidence="15">
    <location>
        <begin position="12"/>
        <end position="34"/>
    </location>
</feature>
<dbReference type="PROSITE" id="PS50112">
    <property type="entry name" value="PAS"/>
    <property type="match status" value="2"/>
</dbReference>
<dbReference type="Proteomes" id="UP000427906">
    <property type="component" value="Chromosome"/>
</dbReference>
<keyword evidence="8" id="KW-0547">Nucleotide-binding</keyword>
<dbReference type="CDD" id="cd00156">
    <property type="entry name" value="REC"/>
    <property type="match status" value="1"/>
</dbReference>
<keyword evidence="12" id="KW-0902">Two-component regulatory system</keyword>
<dbReference type="PROSITE" id="PS50110">
    <property type="entry name" value="RESPONSE_REGULATORY"/>
    <property type="match status" value="1"/>
</dbReference>
<evidence type="ECO:0000256" key="6">
    <source>
        <dbReference type="ARBA" id="ARBA00022679"/>
    </source>
</evidence>
<evidence type="ECO:0000256" key="8">
    <source>
        <dbReference type="ARBA" id="ARBA00022741"/>
    </source>
</evidence>
<evidence type="ECO:0000256" key="7">
    <source>
        <dbReference type="ARBA" id="ARBA00022692"/>
    </source>
</evidence>
<organism evidence="20 21">
    <name type="scientific">Desulfosarcina alkanivorans</name>
    <dbReference type="NCBI Taxonomy" id="571177"/>
    <lineage>
        <taxon>Bacteria</taxon>
        <taxon>Pseudomonadati</taxon>
        <taxon>Thermodesulfobacteriota</taxon>
        <taxon>Desulfobacteria</taxon>
        <taxon>Desulfobacterales</taxon>
        <taxon>Desulfosarcinaceae</taxon>
        <taxon>Desulfosarcina</taxon>
    </lineage>
</organism>
<evidence type="ECO:0000259" key="17">
    <source>
        <dbReference type="PROSITE" id="PS50110"/>
    </source>
</evidence>
<dbReference type="InterPro" id="IPR033479">
    <property type="entry name" value="dCache_1"/>
</dbReference>
<evidence type="ECO:0000256" key="4">
    <source>
        <dbReference type="ARBA" id="ARBA00022475"/>
    </source>
</evidence>
<dbReference type="KEGG" id="dalk:DSCA_26100"/>
<dbReference type="Pfam" id="PF02518">
    <property type="entry name" value="HATPase_c"/>
    <property type="match status" value="1"/>
</dbReference>
<dbReference type="SUPFAM" id="SSF55874">
    <property type="entry name" value="ATPase domain of HSP90 chaperone/DNA topoisomerase II/histidine kinase"/>
    <property type="match status" value="1"/>
</dbReference>
<evidence type="ECO:0000313" key="21">
    <source>
        <dbReference type="Proteomes" id="UP000427906"/>
    </source>
</evidence>
<dbReference type="Pfam" id="PF08448">
    <property type="entry name" value="PAS_4"/>
    <property type="match status" value="1"/>
</dbReference>
<dbReference type="SMART" id="SM00387">
    <property type="entry name" value="HATPase_c"/>
    <property type="match status" value="1"/>
</dbReference>
<dbReference type="AlphaFoldDB" id="A0A5K7YKH7"/>
<keyword evidence="21" id="KW-1185">Reference proteome</keyword>
<dbReference type="PROSITE" id="PS50109">
    <property type="entry name" value="HIS_KIN"/>
    <property type="match status" value="1"/>
</dbReference>
<keyword evidence="9" id="KW-0418">Kinase</keyword>
<evidence type="ECO:0000259" key="16">
    <source>
        <dbReference type="PROSITE" id="PS50109"/>
    </source>
</evidence>
<dbReference type="Pfam" id="PF00072">
    <property type="entry name" value="Response_reg"/>
    <property type="match status" value="1"/>
</dbReference>
<feature type="domain" description="Response regulatory" evidence="17">
    <location>
        <begin position="1002"/>
        <end position="1118"/>
    </location>
</feature>
<evidence type="ECO:0000256" key="12">
    <source>
        <dbReference type="ARBA" id="ARBA00023012"/>
    </source>
</evidence>
<dbReference type="EC" id="2.7.13.3" evidence="3"/>
<dbReference type="InterPro" id="IPR005467">
    <property type="entry name" value="His_kinase_dom"/>
</dbReference>
<dbReference type="NCBIfam" id="TIGR00229">
    <property type="entry name" value="sensory_box"/>
    <property type="match status" value="3"/>
</dbReference>
<dbReference type="InterPro" id="IPR003594">
    <property type="entry name" value="HATPase_dom"/>
</dbReference>
<dbReference type="PANTHER" id="PTHR43065:SF46">
    <property type="entry name" value="C4-DICARBOXYLATE TRANSPORT SENSOR PROTEIN DCTB"/>
    <property type="match status" value="1"/>
</dbReference>
<evidence type="ECO:0000259" key="19">
    <source>
        <dbReference type="PROSITE" id="PS50113"/>
    </source>
</evidence>
<evidence type="ECO:0000256" key="13">
    <source>
        <dbReference type="ARBA" id="ARBA00023136"/>
    </source>
</evidence>
<dbReference type="SUPFAM" id="SSF47384">
    <property type="entry name" value="Homodimeric domain of signal transducing histidine kinase"/>
    <property type="match status" value="1"/>
</dbReference>
<dbReference type="SMART" id="SM00388">
    <property type="entry name" value="HisKA"/>
    <property type="match status" value="1"/>
</dbReference>
<evidence type="ECO:0000256" key="15">
    <source>
        <dbReference type="SAM" id="Phobius"/>
    </source>
</evidence>
<evidence type="ECO:0000256" key="3">
    <source>
        <dbReference type="ARBA" id="ARBA00012438"/>
    </source>
</evidence>
<keyword evidence="7 15" id="KW-0812">Transmembrane</keyword>
<dbReference type="InterPro" id="IPR036097">
    <property type="entry name" value="HisK_dim/P_sf"/>
</dbReference>
<evidence type="ECO:0000259" key="18">
    <source>
        <dbReference type="PROSITE" id="PS50112"/>
    </source>
</evidence>
<dbReference type="PANTHER" id="PTHR43065">
    <property type="entry name" value="SENSOR HISTIDINE KINASE"/>
    <property type="match status" value="1"/>
</dbReference>
<dbReference type="PRINTS" id="PR00344">
    <property type="entry name" value="BCTRLSENSOR"/>
</dbReference>
<feature type="modified residue" description="4-aspartylphosphate" evidence="14">
    <location>
        <position position="1053"/>
    </location>
</feature>
<keyword evidence="13 15" id="KW-0472">Membrane</keyword>
<evidence type="ECO:0000256" key="11">
    <source>
        <dbReference type="ARBA" id="ARBA00022989"/>
    </source>
</evidence>
<dbReference type="CDD" id="cd00130">
    <property type="entry name" value="PAS"/>
    <property type="match status" value="3"/>
</dbReference>
<dbReference type="RefSeq" id="WP_167527749.1">
    <property type="nucleotide sequence ID" value="NZ_AP021874.1"/>
</dbReference>
<dbReference type="EMBL" id="AP021874">
    <property type="protein sequence ID" value="BBO68680.1"/>
    <property type="molecule type" value="Genomic_DNA"/>
</dbReference>
<comment type="catalytic activity">
    <reaction evidence="1">
        <text>ATP + protein L-histidine = ADP + protein N-phospho-L-histidine.</text>
        <dbReference type="EC" id="2.7.13.3"/>
    </reaction>
</comment>
<dbReference type="SMART" id="SM00448">
    <property type="entry name" value="REC"/>
    <property type="match status" value="1"/>
</dbReference>
<protein>
    <recommendedName>
        <fullName evidence="3">histidine kinase</fullName>
        <ecNumber evidence="3">2.7.13.3</ecNumber>
    </recommendedName>
</protein>
<dbReference type="Gene3D" id="1.10.287.130">
    <property type="match status" value="1"/>
</dbReference>
<dbReference type="InterPro" id="IPR000014">
    <property type="entry name" value="PAS"/>
</dbReference>